<dbReference type="Pfam" id="PF04095">
    <property type="entry name" value="NAPRTase"/>
    <property type="match status" value="1"/>
</dbReference>
<dbReference type="AlphaFoldDB" id="A0A2A4YV04"/>
<feature type="domain" description="Nicotinate/nicotinamide phosphoribosyltransferase" evidence="9">
    <location>
        <begin position="170"/>
        <end position="441"/>
    </location>
</feature>
<evidence type="ECO:0000256" key="7">
    <source>
        <dbReference type="ARBA" id="ARBA00035036"/>
    </source>
</evidence>
<organism evidence="11">
    <name type="scientific">OCS116 cluster bacterium</name>
    <dbReference type="NCBI Taxonomy" id="2030921"/>
    <lineage>
        <taxon>Bacteria</taxon>
        <taxon>Pseudomonadati</taxon>
        <taxon>Pseudomonadota</taxon>
        <taxon>Alphaproteobacteria</taxon>
        <taxon>OCS116 cluster</taxon>
    </lineage>
</organism>
<name>A0A2A4YV04_9PROT</name>
<dbReference type="EMBL" id="NVUS01000020">
    <property type="protein sequence ID" value="PCI98642.1"/>
    <property type="molecule type" value="Genomic_DNA"/>
</dbReference>
<comment type="similarity">
    <text evidence="1">Belongs to the NAPRTase family.</text>
</comment>
<evidence type="ECO:0000256" key="6">
    <source>
        <dbReference type="ARBA" id="ARBA00035024"/>
    </source>
</evidence>
<dbReference type="CDD" id="cd01569">
    <property type="entry name" value="PBEF_like"/>
    <property type="match status" value="1"/>
</dbReference>
<evidence type="ECO:0000256" key="1">
    <source>
        <dbReference type="ARBA" id="ARBA00010897"/>
    </source>
</evidence>
<dbReference type="InterPro" id="IPR041525">
    <property type="entry name" value="N/Namide_PRibTrfase"/>
</dbReference>
<dbReference type="InterPro" id="IPR013785">
    <property type="entry name" value="Aldolase_TIM"/>
</dbReference>
<proteinExistence type="inferred from homology"/>
<evidence type="ECO:0000256" key="4">
    <source>
        <dbReference type="ARBA" id="ARBA00022679"/>
    </source>
</evidence>
<dbReference type="NCBIfam" id="NF006629">
    <property type="entry name" value="PRK09198.1"/>
    <property type="match status" value="1"/>
</dbReference>
<evidence type="ECO:0000259" key="10">
    <source>
        <dbReference type="Pfam" id="PF18127"/>
    </source>
</evidence>
<feature type="domain" description="Nicotinamide phosphoribosyltransferase N-terminal" evidence="10">
    <location>
        <begin position="4"/>
        <end position="97"/>
    </location>
</feature>
<evidence type="ECO:0000256" key="2">
    <source>
        <dbReference type="ARBA" id="ARBA00022642"/>
    </source>
</evidence>
<gene>
    <name evidence="11" type="ORF">COB13_13360</name>
</gene>
<accession>A0A2A4YV04</accession>
<dbReference type="InterPro" id="IPR016471">
    <property type="entry name" value="Nicotinamide_PRibTrfase"/>
</dbReference>
<sequence>MKLNFILAADSYKTSHYKQYPPHTEIVSSYIESRGGDHPKVLFFGLQMFVEEYLTNPISQADIDEADDIITAHGLPFNREGWEYILKEHDGYLPLEIQALKEGSFFPFRNVMVQVKNTDPKCFWLTSYIETSLLRAVWYPTTVATRSHYIYQTIKKYLNLTADNLDGLPFKLHDFGARGASSLETAAIGGLAHLVNFSGSDTMASLVYGRKYYDIDMAGFSIPAAEHSTITSWGRGAEKEAYENMIDQFAKDGAAVAVVSDSYNLWHALDQIWGEDLKDKVINSGGTIVIRPDSGDPIEIVTETILKLMEKFGHSVNKKGYKLLPEYIRVIQGDGVSASVITQILERLMQLDISADNLAFGMGAELLQKVDRDNFQFAMKVSAASIEGVWYDVYKDPITDHHKQSKRGRFAVIKSGKDSCLTISEKSLGDKKNLLETVYLNGKIMRRQSLDEIRKLALGE</sequence>
<dbReference type="PANTHER" id="PTHR43816:SF1">
    <property type="entry name" value="NICOTINAMIDE PHOSPHORIBOSYLTRANSFERASE"/>
    <property type="match status" value="1"/>
</dbReference>
<comment type="catalytic activity">
    <reaction evidence="8">
        <text>beta-nicotinamide D-ribonucleotide + diphosphate = 5-phospho-alpha-D-ribose 1-diphosphate + nicotinamide + H(+)</text>
        <dbReference type="Rhea" id="RHEA:16149"/>
        <dbReference type="ChEBI" id="CHEBI:14649"/>
        <dbReference type="ChEBI" id="CHEBI:15378"/>
        <dbReference type="ChEBI" id="CHEBI:17154"/>
        <dbReference type="ChEBI" id="CHEBI:33019"/>
        <dbReference type="ChEBI" id="CHEBI:58017"/>
        <dbReference type="EC" id="2.4.2.12"/>
    </reaction>
    <physiologicalReaction direction="right-to-left" evidence="8">
        <dbReference type="Rhea" id="RHEA:16151"/>
    </physiologicalReaction>
</comment>
<dbReference type="EC" id="2.4.2.12" evidence="6"/>
<dbReference type="GO" id="GO:0009435">
    <property type="term" value="P:NAD+ biosynthetic process"/>
    <property type="evidence" value="ECO:0007669"/>
    <property type="project" value="InterPro"/>
</dbReference>
<dbReference type="PIRSF" id="PIRSF005943">
    <property type="entry name" value="NMPRT"/>
    <property type="match status" value="1"/>
</dbReference>
<keyword evidence="3 11" id="KW-0328">Glycosyltransferase</keyword>
<evidence type="ECO:0000313" key="11">
    <source>
        <dbReference type="EMBL" id="PCI98642.1"/>
    </source>
</evidence>
<dbReference type="Gene3D" id="3.20.20.70">
    <property type="entry name" value="Aldolase class I"/>
    <property type="match status" value="1"/>
</dbReference>
<reference key="1">
    <citation type="submission" date="2017-08" db="EMBL/GenBank/DDBJ databases">
        <title>A dynamic microbial community with high functional redundancy inhabits the cold, oxic subseafloor aquifer.</title>
        <authorList>
            <person name="Tully B.J."/>
            <person name="Wheat C.G."/>
            <person name="Glazer B.T."/>
            <person name="Huber J.A."/>
        </authorList>
    </citation>
    <scope>NUCLEOTIDE SEQUENCE [LARGE SCALE GENOMIC DNA]</scope>
</reference>
<protein>
    <recommendedName>
        <fullName evidence="7">Nicotinamide phosphoribosyltransferase</fullName>
        <ecNumber evidence="6">2.4.2.12</ecNumber>
    </recommendedName>
</protein>
<evidence type="ECO:0000256" key="8">
    <source>
        <dbReference type="ARBA" id="ARBA00047835"/>
    </source>
</evidence>
<evidence type="ECO:0000256" key="3">
    <source>
        <dbReference type="ARBA" id="ARBA00022676"/>
    </source>
</evidence>
<dbReference type="GO" id="GO:0047280">
    <property type="term" value="F:nicotinamide phosphoribosyltransferase activity"/>
    <property type="evidence" value="ECO:0007669"/>
    <property type="project" value="UniProtKB-EC"/>
</dbReference>
<keyword evidence="2" id="KW-0662">Pyridine nucleotide biosynthesis</keyword>
<dbReference type="PANTHER" id="PTHR43816">
    <property type="entry name" value="NICOTINAMIDE PHOSPHORIBOSYLTRANSFERASE"/>
    <property type="match status" value="1"/>
</dbReference>
<reference evidence="11" key="2">
    <citation type="journal article" date="2018" name="ISME J.">
        <title>A dynamic microbial community with high functional redundancy inhabits the cold, oxic subseafloor aquifer.</title>
        <authorList>
            <person name="Tully B.J."/>
            <person name="Wheat C.G."/>
            <person name="Glazer B.T."/>
            <person name="Huber J.A."/>
        </authorList>
    </citation>
    <scope>NUCLEOTIDE SEQUENCE</scope>
    <source>
        <strain evidence="11">NORP83</strain>
    </source>
</reference>
<comment type="pathway">
    <text evidence="5">Cofactor biosynthesis; NAD(+) biosynthesis; nicotinamide D-ribonucleotide from 5-phospho-alpha-D-ribose 1-diphosphate and nicotinamide: step 1/1.</text>
</comment>
<evidence type="ECO:0000256" key="5">
    <source>
        <dbReference type="ARBA" id="ARBA00035007"/>
    </source>
</evidence>
<keyword evidence="4 11" id="KW-0808">Transferase</keyword>
<dbReference type="InterPro" id="IPR041529">
    <property type="entry name" value="DUF5598"/>
</dbReference>
<dbReference type="SUPFAM" id="SSF51690">
    <property type="entry name" value="Nicotinate/Quinolinate PRTase C-terminal domain-like"/>
    <property type="match status" value="1"/>
</dbReference>
<dbReference type="InterPro" id="IPR036068">
    <property type="entry name" value="Nicotinate_pribotase-like_C"/>
</dbReference>
<comment type="caution">
    <text evidence="11">The sequence shown here is derived from an EMBL/GenBank/DDBJ whole genome shotgun (WGS) entry which is preliminary data.</text>
</comment>
<evidence type="ECO:0000259" key="9">
    <source>
        <dbReference type="Pfam" id="PF04095"/>
    </source>
</evidence>
<dbReference type="Pfam" id="PF18127">
    <property type="entry name" value="NAMPT_N"/>
    <property type="match status" value="1"/>
</dbReference>